<evidence type="ECO:0000313" key="13">
    <source>
        <dbReference type="Proteomes" id="UP000009881"/>
    </source>
</evidence>
<dbReference type="InterPro" id="IPR048458">
    <property type="entry name" value="MalQ_N"/>
</dbReference>
<dbReference type="PANTHER" id="PTHR32438:SF5">
    <property type="entry name" value="4-ALPHA-GLUCANOTRANSFERASE DPE1, CHLOROPLASTIC_AMYLOPLASTIC"/>
    <property type="match status" value="1"/>
</dbReference>
<evidence type="ECO:0000256" key="7">
    <source>
        <dbReference type="ARBA" id="ARBA00023277"/>
    </source>
</evidence>
<feature type="domain" description="MalQ N-terminal beta-sandwich" evidence="11">
    <location>
        <begin position="68"/>
        <end position="167"/>
    </location>
</feature>
<dbReference type="Gene3D" id="3.20.20.80">
    <property type="entry name" value="Glycosidases"/>
    <property type="match status" value="1"/>
</dbReference>
<comment type="catalytic activity">
    <reaction evidence="1 10">
        <text>Transfers a segment of a (1-&gt;4)-alpha-D-glucan to a new position in an acceptor, which may be glucose or a (1-&gt;4)-alpha-D-glucan.</text>
        <dbReference type="EC" id="2.4.1.25"/>
    </reaction>
</comment>
<comment type="similarity">
    <text evidence="2 10">Belongs to the disproportionating enzyme family.</text>
</comment>
<dbReference type="EC" id="2.4.1.25" evidence="3 10"/>
<gene>
    <name evidence="12" type="ORF">C882_1501</name>
</gene>
<evidence type="ECO:0000256" key="6">
    <source>
        <dbReference type="ARBA" id="ARBA00022679"/>
    </source>
</evidence>
<organism evidence="12 13">
    <name type="scientific">Caenispirillum salinarum AK4</name>
    <dbReference type="NCBI Taxonomy" id="1238182"/>
    <lineage>
        <taxon>Bacteria</taxon>
        <taxon>Pseudomonadati</taxon>
        <taxon>Pseudomonadota</taxon>
        <taxon>Alphaproteobacteria</taxon>
        <taxon>Rhodospirillales</taxon>
        <taxon>Novispirillaceae</taxon>
        <taxon>Caenispirillum</taxon>
    </lineage>
</organism>
<dbReference type="OrthoDB" id="9800174at2"/>
<protein>
    <recommendedName>
        <fullName evidence="4 10">4-alpha-glucanotransferase</fullName>
        <ecNumber evidence="3 10">2.4.1.25</ecNumber>
    </recommendedName>
    <alternativeName>
        <fullName evidence="8 10">Amylomaltase</fullName>
    </alternativeName>
    <alternativeName>
        <fullName evidence="9 10">Disproportionating enzyme</fullName>
    </alternativeName>
</protein>
<dbReference type="PATRIC" id="fig|1238182.3.peg.39"/>
<evidence type="ECO:0000256" key="2">
    <source>
        <dbReference type="ARBA" id="ARBA00005684"/>
    </source>
</evidence>
<keyword evidence="6 10" id="KW-0808">Transferase</keyword>
<evidence type="ECO:0000256" key="9">
    <source>
        <dbReference type="ARBA" id="ARBA00031501"/>
    </source>
</evidence>
<keyword evidence="13" id="KW-1185">Reference proteome</keyword>
<dbReference type="Pfam" id="PF02446">
    <property type="entry name" value="Glyco_hydro_77"/>
    <property type="match status" value="1"/>
</dbReference>
<keyword evidence="5 10" id="KW-0328">Glycosyltransferase</keyword>
<dbReference type="NCBIfam" id="TIGR00217">
    <property type="entry name" value="malQ"/>
    <property type="match status" value="1"/>
</dbReference>
<evidence type="ECO:0000259" key="11">
    <source>
        <dbReference type="Pfam" id="PF21226"/>
    </source>
</evidence>
<evidence type="ECO:0000256" key="3">
    <source>
        <dbReference type="ARBA" id="ARBA00012560"/>
    </source>
</evidence>
<name>K9H6K9_9PROT</name>
<dbReference type="GO" id="GO:0004134">
    <property type="term" value="F:4-alpha-glucanotransferase activity"/>
    <property type="evidence" value="ECO:0007669"/>
    <property type="project" value="UniProtKB-EC"/>
</dbReference>
<dbReference type="Proteomes" id="UP000009881">
    <property type="component" value="Unassembled WGS sequence"/>
</dbReference>
<evidence type="ECO:0000256" key="4">
    <source>
        <dbReference type="ARBA" id="ARBA00020295"/>
    </source>
</evidence>
<dbReference type="STRING" id="1238182.C882_1501"/>
<keyword evidence="7 10" id="KW-0119">Carbohydrate metabolism</keyword>
<dbReference type="SUPFAM" id="SSF51445">
    <property type="entry name" value="(Trans)glycosidases"/>
    <property type="match status" value="1"/>
</dbReference>
<dbReference type="eggNOG" id="COG1640">
    <property type="taxonomic scope" value="Bacteria"/>
</dbReference>
<comment type="caution">
    <text evidence="12">The sequence shown here is derived from an EMBL/GenBank/DDBJ whole genome shotgun (WGS) entry which is preliminary data.</text>
</comment>
<evidence type="ECO:0000256" key="5">
    <source>
        <dbReference type="ARBA" id="ARBA00022676"/>
    </source>
</evidence>
<reference evidence="12 13" key="1">
    <citation type="journal article" date="2013" name="Genome Announc.">
        <title>Draft Genome Sequence of an Alphaproteobacterium, Caenispirillum salinarum AK4(T), Isolated from a Solar Saltern.</title>
        <authorList>
            <person name="Khatri I."/>
            <person name="Singh A."/>
            <person name="Korpole S."/>
            <person name="Pinnaka A.K."/>
            <person name="Subramanian S."/>
        </authorList>
    </citation>
    <scope>NUCLEOTIDE SEQUENCE [LARGE SCALE GENOMIC DNA]</scope>
    <source>
        <strain evidence="12 13">AK4</strain>
    </source>
</reference>
<dbReference type="RefSeq" id="WP_009538491.1">
    <property type="nucleotide sequence ID" value="NZ_ANHY01000002.1"/>
</dbReference>
<accession>K9H6K9</accession>
<dbReference type="AlphaFoldDB" id="K9H6K9"/>
<dbReference type="PANTHER" id="PTHR32438">
    <property type="entry name" value="4-ALPHA-GLUCANOTRANSFERASE DPE1, CHLOROPLASTIC/AMYLOPLASTIC"/>
    <property type="match status" value="1"/>
</dbReference>
<proteinExistence type="inferred from homology"/>
<dbReference type="Pfam" id="PF21226">
    <property type="entry name" value="MalQ_N"/>
    <property type="match status" value="1"/>
</dbReference>
<dbReference type="InterPro" id="IPR017853">
    <property type="entry name" value="GH"/>
</dbReference>
<dbReference type="InterPro" id="IPR003385">
    <property type="entry name" value="Glyco_hydro_77"/>
</dbReference>
<sequence length="735" mass="81393">MEYVDTLARLAEKAGIEPAYHDIFGNRHEADEADVKALLAALGVPASDADETARSLEDLERRDWGRLLPPATVLRTTGAQLATTLTHRRDRRDVVYNWTLIQEDGLEMTGTADPGDLATIDEAEIGGIAYERRSLPLPSHMAHGYHTLRLIDADGAVAAEGKVIVCPTACYTPPAAVNGNRAWGVACQLYSVRSDIDWGMGDFSSLRTLAQGVAQNGGHVVGLNPLHSLFPANPLHISPYSPSSRLFLNPLYIDVQAVPEAEESADAKALMADTAFCDRLDAARKAGDVDYAAVSGLKHEILRVLHKHFRALPADHPRVAAYQAFLDEGGYRLHRFAVFMALHEHFDGAPWHQWPEEYRNPAGKPVLAFASEHMERVNYHLWLQFEADRQLAEAAGTLKDAAGGPTIGLYRDLAVGVDTEGADTWMDPGVYAVGARVGAPPDELAHGGQDWGMPPLNPLKLREMGYGPFIEMVRANMRHAGALRMDHAMALQHLYWIPPGVSAKQGTYVSYPMEDLLGILALESHRNCCMVIGEDLGTVPDGFRERMAREDVLSYRLFYFERYEGGLFKRPEAYPELAVATPTSHDLFTIVGHWRCWDIALRHDRNLVGPGTSREEEMKARADDRALLVAALKDQGLVREDFPEDEHLPGDDLRELILGVHRFLARAPSRLMLVNLDDLAMEESQVNVPGTVDEYPNWQRRLTVSLERLVHSPDFARTAEAVRAERHRAVKPGGG</sequence>
<evidence type="ECO:0000256" key="10">
    <source>
        <dbReference type="RuleBase" id="RU361207"/>
    </source>
</evidence>
<dbReference type="GO" id="GO:0005975">
    <property type="term" value="P:carbohydrate metabolic process"/>
    <property type="evidence" value="ECO:0007669"/>
    <property type="project" value="InterPro"/>
</dbReference>
<evidence type="ECO:0000313" key="12">
    <source>
        <dbReference type="EMBL" id="EKV32664.1"/>
    </source>
</evidence>
<evidence type="ECO:0000256" key="8">
    <source>
        <dbReference type="ARBA" id="ARBA00031423"/>
    </source>
</evidence>
<evidence type="ECO:0000256" key="1">
    <source>
        <dbReference type="ARBA" id="ARBA00000439"/>
    </source>
</evidence>
<dbReference type="EMBL" id="ANHY01000002">
    <property type="protein sequence ID" value="EKV32664.1"/>
    <property type="molecule type" value="Genomic_DNA"/>
</dbReference>